<reference evidence="2" key="1">
    <citation type="journal article" date="2019" name="bioRxiv">
        <title>The Genome of the Zebra Mussel, Dreissena polymorpha: A Resource for Invasive Species Research.</title>
        <authorList>
            <person name="McCartney M.A."/>
            <person name="Auch B."/>
            <person name="Kono T."/>
            <person name="Mallez S."/>
            <person name="Zhang Y."/>
            <person name="Obille A."/>
            <person name="Becker A."/>
            <person name="Abrahante J.E."/>
            <person name="Garbe J."/>
            <person name="Badalamenti J.P."/>
            <person name="Herman A."/>
            <person name="Mangelson H."/>
            <person name="Liachko I."/>
            <person name="Sullivan S."/>
            <person name="Sone E.D."/>
            <person name="Koren S."/>
            <person name="Silverstein K.A.T."/>
            <person name="Beckman K.B."/>
            <person name="Gohl D.M."/>
        </authorList>
    </citation>
    <scope>NUCLEOTIDE SEQUENCE</scope>
    <source>
        <strain evidence="2">Duluth1</strain>
        <tissue evidence="2">Whole animal</tissue>
    </source>
</reference>
<organism evidence="2 3">
    <name type="scientific">Dreissena polymorpha</name>
    <name type="common">Zebra mussel</name>
    <name type="synonym">Mytilus polymorpha</name>
    <dbReference type="NCBI Taxonomy" id="45954"/>
    <lineage>
        <taxon>Eukaryota</taxon>
        <taxon>Metazoa</taxon>
        <taxon>Spiralia</taxon>
        <taxon>Lophotrochozoa</taxon>
        <taxon>Mollusca</taxon>
        <taxon>Bivalvia</taxon>
        <taxon>Autobranchia</taxon>
        <taxon>Heteroconchia</taxon>
        <taxon>Euheterodonta</taxon>
        <taxon>Imparidentia</taxon>
        <taxon>Neoheterodontei</taxon>
        <taxon>Myida</taxon>
        <taxon>Dreissenoidea</taxon>
        <taxon>Dreissenidae</taxon>
        <taxon>Dreissena</taxon>
    </lineage>
</organism>
<keyword evidence="1" id="KW-0472">Membrane</keyword>
<protein>
    <submittedName>
        <fullName evidence="2">Uncharacterized protein</fullName>
    </submittedName>
</protein>
<comment type="caution">
    <text evidence="2">The sequence shown here is derived from an EMBL/GenBank/DDBJ whole genome shotgun (WGS) entry which is preliminary data.</text>
</comment>
<name>A0A9D3Y938_DREPO</name>
<feature type="transmembrane region" description="Helical" evidence="1">
    <location>
        <begin position="33"/>
        <end position="58"/>
    </location>
</feature>
<keyword evidence="1" id="KW-0812">Transmembrane</keyword>
<accession>A0A9D3Y938</accession>
<keyword evidence="3" id="KW-1185">Reference proteome</keyword>
<dbReference type="EMBL" id="JAIWYP010000016">
    <property type="protein sequence ID" value="KAH3695532.1"/>
    <property type="molecule type" value="Genomic_DNA"/>
</dbReference>
<dbReference type="Proteomes" id="UP000828390">
    <property type="component" value="Unassembled WGS sequence"/>
</dbReference>
<gene>
    <name evidence="2" type="ORF">DPMN_082993</name>
</gene>
<sequence>MLQDNRSLTKLYISDLSINKDWKKHARIQEISGYLAVLLYRTISNVFACLFVFPIHIIL</sequence>
<keyword evidence="1" id="KW-1133">Transmembrane helix</keyword>
<evidence type="ECO:0000313" key="2">
    <source>
        <dbReference type="EMBL" id="KAH3695532.1"/>
    </source>
</evidence>
<evidence type="ECO:0000256" key="1">
    <source>
        <dbReference type="SAM" id="Phobius"/>
    </source>
</evidence>
<reference evidence="2" key="2">
    <citation type="submission" date="2020-11" db="EMBL/GenBank/DDBJ databases">
        <authorList>
            <person name="McCartney M.A."/>
            <person name="Auch B."/>
            <person name="Kono T."/>
            <person name="Mallez S."/>
            <person name="Becker A."/>
            <person name="Gohl D.M."/>
            <person name="Silverstein K.A.T."/>
            <person name="Koren S."/>
            <person name="Bechman K.B."/>
            <person name="Herman A."/>
            <person name="Abrahante J.E."/>
            <person name="Garbe J."/>
        </authorList>
    </citation>
    <scope>NUCLEOTIDE SEQUENCE</scope>
    <source>
        <strain evidence="2">Duluth1</strain>
        <tissue evidence="2">Whole animal</tissue>
    </source>
</reference>
<dbReference type="AlphaFoldDB" id="A0A9D3Y938"/>
<proteinExistence type="predicted"/>
<evidence type="ECO:0000313" key="3">
    <source>
        <dbReference type="Proteomes" id="UP000828390"/>
    </source>
</evidence>